<dbReference type="GO" id="GO:0015421">
    <property type="term" value="F:ABC-type oligopeptide transporter activity"/>
    <property type="evidence" value="ECO:0007669"/>
    <property type="project" value="TreeGrafter"/>
</dbReference>
<evidence type="ECO:0000256" key="7">
    <source>
        <dbReference type="ARBA" id="ARBA00023136"/>
    </source>
</evidence>
<feature type="compositionally biased region" description="Basic and acidic residues" evidence="8">
    <location>
        <begin position="857"/>
        <end position="872"/>
    </location>
</feature>
<dbReference type="PROSITE" id="PS50893">
    <property type="entry name" value="ABC_TRANSPORTER_2"/>
    <property type="match status" value="2"/>
</dbReference>
<feature type="transmembrane region" description="Helical" evidence="9">
    <location>
        <begin position="98"/>
        <end position="124"/>
    </location>
</feature>
<feature type="compositionally biased region" description="Polar residues" evidence="8">
    <location>
        <begin position="790"/>
        <end position="807"/>
    </location>
</feature>
<dbReference type="Gene3D" id="3.40.50.300">
    <property type="entry name" value="P-loop containing nucleotide triphosphate hydrolases"/>
    <property type="match status" value="2"/>
</dbReference>
<dbReference type="Proteomes" id="UP000812966">
    <property type="component" value="Unassembled WGS sequence"/>
</dbReference>
<dbReference type="InterPro" id="IPR011527">
    <property type="entry name" value="ABC1_TM_dom"/>
</dbReference>
<dbReference type="CDD" id="cd18578">
    <property type="entry name" value="ABC_6TM_Pgp_ABCB1_D2_like"/>
    <property type="match status" value="1"/>
</dbReference>
<evidence type="ECO:0000313" key="13">
    <source>
        <dbReference type="Proteomes" id="UP000812966"/>
    </source>
</evidence>
<keyword evidence="7 9" id="KW-0472">Membrane</keyword>
<feature type="region of interest" description="Disordered" evidence="8">
    <location>
        <begin position="482"/>
        <end position="531"/>
    </location>
</feature>
<dbReference type="SMART" id="SM00382">
    <property type="entry name" value="AAA"/>
    <property type="match status" value="2"/>
</dbReference>
<evidence type="ECO:0000256" key="2">
    <source>
        <dbReference type="ARBA" id="ARBA00007577"/>
    </source>
</evidence>
<dbReference type="InterPro" id="IPR036640">
    <property type="entry name" value="ABC1_TM_sf"/>
</dbReference>
<dbReference type="PANTHER" id="PTHR43394">
    <property type="entry name" value="ATP-DEPENDENT PERMEASE MDL1, MITOCHONDRIAL"/>
    <property type="match status" value="1"/>
</dbReference>
<dbReference type="InterPro" id="IPR003593">
    <property type="entry name" value="AAA+_ATPase"/>
</dbReference>
<evidence type="ECO:0000256" key="8">
    <source>
        <dbReference type="SAM" id="MobiDB-lite"/>
    </source>
</evidence>
<dbReference type="InterPro" id="IPR017871">
    <property type="entry name" value="ABC_transporter-like_CS"/>
</dbReference>
<feature type="transmembrane region" description="Helical" evidence="9">
    <location>
        <begin position="941"/>
        <end position="966"/>
    </location>
</feature>
<evidence type="ECO:0000256" key="9">
    <source>
        <dbReference type="SAM" id="Phobius"/>
    </source>
</evidence>
<feature type="region of interest" description="Disordered" evidence="8">
    <location>
        <begin position="835"/>
        <end position="872"/>
    </location>
</feature>
<feature type="transmembrane region" description="Helical" evidence="9">
    <location>
        <begin position="284"/>
        <end position="305"/>
    </location>
</feature>
<organism evidence="12 13">
    <name type="scientific">Filobasidium floriforme</name>
    <dbReference type="NCBI Taxonomy" id="5210"/>
    <lineage>
        <taxon>Eukaryota</taxon>
        <taxon>Fungi</taxon>
        <taxon>Dikarya</taxon>
        <taxon>Basidiomycota</taxon>
        <taxon>Agaricomycotina</taxon>
        <taxon>Tremellomycetes</taxon>
        <taxon>Filobasidiales</taxon>
        <taxon>Filobasidiaceae</taxon>
        <taxon>Filobasidium</taxon>
    </lineage>
</organism>
<feature type="domain" description="ABC transporter" evidence="10">
    <location>
        <begin position="1225"/>
        <end position="1464"/>
    </location>
</feature>
<dbReference type="Pfam" id="PF00005">
    <property type="entry name" value="ABC_tran"/>
    <property type="match status" value="3"/>
</dbReference>
<evidence type="ECO:0000259" key="11">
    <source>
        <dbReference type="PROSITE" id="PS50929"/>
    </source>
</evidence>
<protein>
    <submittedName>
        <fullName evidence="12">Uncharacterized protein</fullName>
    </submittedName>
</protein>
<dbReference type="PROSITE" id="PS00211">
    <property type="entry name" value="ABC_TRANSPORTER_1"/>
    <property type="match status" value="2"/>
</dbReference>
<dbReference type="OrthoDB" id="6500128at2759"/>
<dbReference type="GO" id="GO:0005524">
    <property type="term" value="F:ATP binding"/>
    <property type="evidence" value="ECO:0007669"/>
    <property type="project" value="UniProtKB-KW"/>
</dbReference>
<evidence type="ECO:0000256" key="3">
    <source>
        <dbReference type="ARBA" id="ARBA00022692"/>
    </source>
</evidence>
<feature type="transmembrane region" description="Helical" evidence="9">
    <location>
        <begin position="51"/>
        <end position="78"/>
    </location>
</feature>
<sequence>MTVAPMQKADPDRDPLQTHKTRLPTWLYPLSFCPPIPSLWRHPILFAKHPIPLYVLGVISALVAGACLPASGIVYGWWTNGVTAADGTPDSKLDRSSTAGWIMTLIGVLAFFTSWLFLWCFATASDVITLHLRRAYVSSVLVQDQAFFDSHGPGEVASRAGKDINTIRACYGEKMGYVFWSVGTLIASIIPSFCLPGTARLSGVIISVIPFTLAIIWVSSYLIHTSSAPISTLEGRASSLVEQILSSIRIAQTFSMESSLVKKFDEAFLSRLERLGRTRALARAFEQAGVYFALFLTFSLSFWMSGIEVVNGVQVGYALTCFWNMINALFALANVLPHIASLADAAVALTTLRRQIERRPFIDIRDPSGITLPTDKHALQLRGGTDDSDLAAKGQSDWKPEFELRNITFAYPSRPAVKSLDDVSLRIEPGKMTAFVGHSGSGKSTTVGLLLREYDPETGNLRNPSDEDTGLEEDTIQTLADDGEVASGEDEKHDEVQTDKTSRLGGLFGSKDKSGDLEKASRKEAEERSRVQGSGTVLFAGRDIREYNLQWYRQQISVVSQAPQLFSTSIFGNVAAGLTGTEFEYRPERDTLDSEDAGTRERMAMIRELVEDALRKAQAWEFVSRLPEGMDTVITGGRAQLLSGGQRQRVALARALVSKPAVLLLDEATSALDTASEDKIRKMLEIEQKERGMSLIVVAHRMSTIVSADKIFVMQSGKVVDEGTYDELLETDRKDQTFRNMVLANQEQQRADTVDEKIAYENNVNGITADDQSGIFSNTSTVGILPEGSGMSTPPNLSINRSNSTGTKRPDLHMLYSGRGSNFGRMDHTIDGPVGMAGTVNPPVAEEEEASEGSSPSDEKPDAMDVQRPDPLKPRRYSKGALLKSYWQIMAGRKWWFLLGVVCSIAAGAGWPIEGWMVGEGVHVLSIEGDPQAVRQGANRWALWFLVLAIADFAVLVVNGVSFELVSESVVRIVKRESMRSLLKQETGFFESNEESDAGALTAALSSKPTEITAASGLILSQILIAVANLIGSMILGFVLSWKVTVVALPPVLVTFFSGWLNVYFIDKYEAQNSGPASRCASFLSETVDVVRTVTNLNYQRASLRSFDKHNLVTKRTSLYLNLGSIGFSISQAMIILLQALLFYWGGKLTAEEGLSTVALFASFEAIIIASFASSRLLLFVGDVGRAFSGMAVVQSWFDRKPVIANIASNPDREKQNHDFYVGDIVLSNIELRYPRRPEHPALKNVSLTIKSGQTHAFCGSSGSGKSSLLALLLRFYEPCKGQVTFGGRDSRSIPLKELRSRCAYVSQDPQLFEGTIRWNLCLGAVNADQVRQEALEEACDQACILDFIRGLKDGFETEIGMKGAALSGGQRQRLCIARALIRKPEILFLDEATSALDATSELQVNKALANASKGRTTITIAHRLSTIRAADVIHVIEDGRVKEEGSHDELIKRRGRYVELVEAQM</sequence>
<reference evidence="12" key="1">
    <citation type="submission" date="2020-04" db="EMBL/GenBank/DDBJ databases">
        <title>Analysis of mating type loci in Filobasidium floriforme.</title>
        <authorList>
            <person name="Nowrousian M."/>
        </authorList>
    </citation>
    <scope>NUCLEOTIDE SEQUENCE</scope>
    <source>
        <strain evidence="12">CBS 6242</strain>
    </source>
</reference>
<feature type="compositionally biased region" description="Basic and acidic residues" evidence="8">
    <location>
        <begin position="510"/>
        <end position="530"/>
    </location>
</feature>
<proteinExistence type="inferred from homology"/>
<keyword evidence="3 9" id="KW-0812">Transmembrane</keyword>
<evidence type="ECO:0000256" key="1">
    <source>
        <dbReference type="ARBA" id="ARBA00004141"/>
    </source>
</evidence>
<comment type="similarity">
    <text evidence="2">Belongs to the ABC transporter superfamily. ABCB family. Multidrug resistance exporter (TC 3.A.1.201) subfamily.</text>
</comment>
<dbReference type="PROSITE" id="PS50929">
    <property type="entry name" value="ABC_TM1F"/>
    <property type="match status" value="2"/>
</dbReference>
<dbReference type="InterPro" id="IPR003439">
    <property type="entry name" value="ABC_transporter-like_ATP-bd"/>
</dbReference>
<name>A0A8K0JP41_9TREE</name>
<accession>A0A8K0JP41</accession>
<keyword evidence="5" id="KW-0067">ATP-binding</keyword>
<feature type="transmembrane region" description="Helical" evidence="9">
    <location>
        <begin position="1119"/>
        <end position="1146"/>
    </location>
</feature>
<evidence type="ECO:0000259" key="10">
    <source>
        <dbReference type="PROSITE" id="PS50893"/>
    </source>
</evidence>
<dbReference type="Gene3D" id="1.20.1560.10">
    <property type="entry name" value="ABC transporter type 1, transmembrane domain"/>
    <property type="match status" value="3"/>
</dbReference>
<feature type="domain" description="ABC transmembrane type-1" evidence="11">
    <location>
        <begin position="55"/>
        <end position="344"/>
    </location>
</feature>
<feature type="domain" description="ABC transporter" evidence="10">
    <location>
        <begin position="402"/>
        <end position="741"/>
    </location>
</feature>
<dbReference type="InterPro" id="IPR027417">
    <property type="entry name" value="P-loop_NTPase"/>
</dbReference>
<feature type="compositionally biased region" description="Basic and acidic residues" evidence="8">
    <location>
        <begin position="489"/>
        <end position="502"/>
    </location>
</feature>
<comment type="caution">
    <text evidence="12">The sequence shown here is derived from an EMBL/GenBank/DDBJ whole genome shotgun (WGS) entry which is preliminary data.</text>
</comment>
<dbReference type="GO" id="GO:0016887">
    <property type="term" value="F:ATP hydrolysis activity"/>
    <property type="evidence" value="ECO:0007669"/>
    <property type="project" value="InterPro"/>
</dbReference>
<dbReference type="SUPFAM" id="SSF52540">
    <property type="entry name" value="P-loop containing nucleoside triphosphate hydrolases"/>
    <property type="match status" value="2"/>
</dbReference>
<dbReference type="FunFam" id="3.40.50.300:FF:000913">
    <property type="entry name" value="ABC multidrug transporter SitT"/>
    <property type="match status" value="1"/>
</dbReference>
<evidence type="ECO:0000256" key="5">
    <source>
        <dbReference type="ARBA" id="ARBA00022840"/>
    </source>
</evidence>
<keyword evidence="6 9" id="KW-1133">Transmembrane helix</keyword>
<dbReference type="GO" id="GO:0016020">
    <property type="term" value="C:membrane"/>
    <property type="evidence" value="ECO:0007669"/>
    <property type="project" value="UniProtKB-SubCell"/>
</dbReference>
<feature type="transmembrane region" description="Helical" evidence="9">
    <location>
        <begin position="1158"/>
        <end position="1181"/>
    </location>
</feature>
<dbReference type="CDD" id="cd18577">
    <property type="entry name" value="ABC_6TM_Pgp_ABCB1_D1_like"/>
    <property type="match status" value="1"/>
</dbReference>
<feature type="transmembrane region" description="Helical" evidence="9">
    <location>
        <begin position="1018"/>
        <end position="1040"/>
    </location>
</feature>
<feature type="region of interest" description="Disordered" evidence="8">
    <location>
        <begin position="785"/>
        <end position="812"/>
    </location>
</feature>
<dbReference type="SUPFAM" id="SSF90123">
    <property type="entry name" value="ABC transporter transmembrane region"/>
    <property type="match status" value="2"/>
</dbReference>
<feature type="transmembrane region" description="Helical" evidence="9">
    <location>
        <begin position="895"/>
        <end position="913"/>
    </location>
</feature>
<feature type="domain" description="ABC transmembrane type-1" evidence="11">
    <location>
        <begin position="898"/>
        <end position="1186"/>
    </location>
</feature>
<evidence type="ECO:0000256" key="6">
    <source>
        <dbReference type="ARBA" id="ARBA00022989"/>
    </source>
</evidence>
<dbReference type="InterPro" id="IPR039421">
    <property type="entry name" value="Type_1_exporter"/>
</dbReference>
<keyword evidence="4" id="KW-0547">Nucleotide-binding</keyword>
<dbReference type="EMBL" id="JABELV010000024">
    <property type="protein sequence ID" value="KAG7562853.1"/>
    <property type="molecule type" value="Genomic_DNA"/>
</dbReference>
<gene>
    <name evidence="12" type="ORF">FFLO_01682</name>
</gene>
<evidence type="ECO:0000256" key="4">
    <source>
        <dbReference type="ARBA" id="ARBA00022741"/>
    </source>
</evidence>
<dbReference type="PANTHER" id="PTHR43394:SF1">
    <property type="entry name" value="ATP-BINDING CASSETTE SUB-FAMILY B MEMBER 10, MITOCHONDRIAL"/>
    <property type="match status" value="1"/>
</dbReference>
<feature type="transmembrane region" description="Helical" evidence="9">
    <location>
        <begin position="177"/>
        <end position="198"/>
    </location>
</feature>
<dbReference type="Pfam" id="PF00664">
    <property type="entry name" value="ABC_membrane"/>
    <property type="match status" value="2"/>
</dbReference>
<keyword evidence="13" id="KW-1185">Reference proteome</keyword>
<feature type="transmembrane region" description="Helical" evidence="9">
    <location>
        <begin position="204"/>
        <end position="223"/>
    </location>
</feature>
<feature type="transmembrane region" description="Helical" evidence="9">
    <location>
        <begin position="325"/>
        <end position="349"/>
    </location>
</feature>
<evidence type="ECO:0000313" key="12">
    <source>
        <dbReference type="EMBL" id="KAG7562853.1"/>
    </source>
</evidence>
<comment type="subcellular location">
    <subcellularLocation>
        <location evidence="1">Membrane</location>
        <topology evidence="1">Multi-pass membrane protein</topology>
    </subcellularLocation>
</comment>
<feature type="transmembrane region" description="Helical" evidence="9">
    <location>
        <begin position="1046"/>
        <end position="1066"/>
    </location>
</feature>